<evidence type="ECO:0000313" key="1">
    <source>
        <dbReference type="EMBL" id="KAJ9084843.1"/>
    </source>
</evidence>
<evidence type="ECO:0000313" key="2">
    <source>
        <dbReference type="Proteomes" id="UP001165960"/>
    </source>
</evidence>
<comment type="caution">
    <text evidence="1">The sequence shown here is derived from an EMBL/GenBank/DDBJ whole genome shotgun (WGS) entry which is preliminary data.</text>
</comment>
<dbReference type="Proteomes" id="UP001165960">
    <property type="component" value="Unassembled WGS sequence"/>
</dbReference>
<name>A0ACC2UD82_9FUNG</name>
<proteinExistence type="predicted"/>
<accession>A0ACC2UD82</accession>
<keyword evidence="2" id="KW-1185">Reference proteome</keyword>
<organism evidence="1 2">
    <name type="scientific">Entomophthora muscae</name>
    <dbReference type="NCBI Taxonomy" id="34485"/>
    <lineage>
        <taxon>Eukaryota</taxon>
        <taxon>Fungi</taxon>
        <taxon>Fungi incertae sedis</taxon>
        <taxon>Zoopagomycota</taxon>
        <taxon>Entomophthoromycotina</taxon>
        <taxon>Entomophthoromycetes</taxon>
        <taxon>Entomophthorales</taxon>
        <taxon>Entomophthoraceae</taxon>
        <taxon>Entomophthora</taxon>
    </lineage>
</organism>
<dbReference type="EMBL" id="QTSX02000801">
    <property type="protein sequence ID" value="KAJ9084843.1"/>
    <property type="molecule type" value="Genomic_DNA"/>
</dbReference>
<protein>
    <submittedName>
        <fullName evidence="1">Uncharacterized protein</fullName>
    </submittedName>
</protein>
<gene>
    <name evidence="1" type="ORF">DSO57_1019910</name>
</gene>
<reference evidence="1" key="1">
    <citation type="submission" date="2022-04" db="EMBL/GenBank/DDBJ databases">
        <title>Genome of the entomopathogenic fungus Entomophthora muscae.</title>
        <authorList>
            <person name="Elya C."/>
            <person name="Lovett B.R."/>
            <person name="Lee E."/>
            <person name="Macias A.M."/>
            <person name="Hajek A.E."/>
            <person name="De Bivort B.L."/>
            <person name="Kasson M.T."/>
            <person name="De Fine Licht H.H."/>
            <person name="Stajich J.E."/>
        </authorList>
    </citation>
    <scope>NUCLEOTIDE SEQUENCE</scope>
    <source>
        <strain evidence="1">Berkeley</strain>
    </source>
</reference>
<sequence length="136" mass="13521">MKFTSVIVLSSAIIAFPQGSSKTAVENMGTSGSTGSTSSNSSEKPGNSLNGIENQNAPNDSLESSGNTTSASNATMGGNMTTANNGTMGGNMTNSGNTTASNGTMKVDQKNSKSSSASSFLPSVAFGLISLAALHL</sequence>